<dbReference type="GO" id="GO:0016491">
    <property type="term" value="F:oxidoreductase activity"/>
    <property type="evidence" value="ECO:0007669"/>
    <property type="project" value="UniProtKB-KW"/>
</dbReference>
<feature type="domain" description="BFD-like [2Fe-2S]-binding" evidence="3">
    <location>
        <begin position="384"/>
        <end position="436"/>
    </location>
</feature>
<dbReference type="PANTHER" id="PTHR42720:SF1">
    <property type="entry name" value="GLYCEROL 3-PHOSPHATE OXIDASE"/>
    <property type="match status" value="1"/>
</dbReference>
<dbReference type="Gene3D" id="3.30.9.10">
    <property type="entry name" value="D-Amino Acid Oxidase, subunit A, domain 2"/>
    <property type="match status" value="1"/>
</dbReference>
<dbReference type="CDD" id="cd19946">
    <property type="entry name" value="GlpA-like_Fer2_BFD-like"/>
    <property type="match status" value="1"/>
</dbReference>
<proteinExistence type="predicted"/>
<sequence>MVGAGVVGAAVFREAVLSGLSAVLIERGPDILEGASKANSAILHTGFDCKPATLEHTLVQQGHARYCSVHQRLGLPLLRVGATLVAWNNDDLASLDTIARTASRNGVPLTRLDRAALVAREPNLGPSALGALVVENESVIDPWSAPLAYVSQAVANGGVLLRSTAVTDARFADGSWTIGTNPSTIRARVVINCAGLQGDLVEAIARPSPFTIRPRKGQFIVYDKSAHGLVSSIILPVPTPVTKGVVITRTAFGNLLLGPTAEPQDDRDNATLTQGELQALIRAGEKILPDLAHHDITAAYAGLRPATEHADYQIEALAARHWITVGGIRSTGLTAALGISAHVMALYEDTFGPLRPLPDPLWPTVPNLTQALPRSASRPGRSPIVCHCEAVTQSDIAAALDDPLVPAGSIGGLRRRTRCMMGRCQGFYCTRRVVELACGRLPGLEAASHDA</sequence>
<dbReference type="Gene3D" id="1.10.10.1100">
    <property type="entry name" value="BFD-like [2Fe-2S]-binding domain"/>
    <property type="match status" value="1"/>
</dbReference>
<dbReference type="InterPro" id="IPR006076">
    <property type="entry name" value="FAD-dep_OxRdtase"/>
</dbReference>
<dbReference type="AlphaFoldDB" id="A0A850P7M1"/>
<keyword evidence="1" id="KW-0560">Oxidoreductase</keyword>
<accession>A0A850P7M1</accession>
<reference evidence="4 5" key="1">
    <citation type="submission" date="2020-06" db="EMBL/GenBank/DDBJ databases">
        <title>Description of novel acetic acid bacteria.</title>
        <authorList>
            <person name="Sombolestani A."/>
        </authorList>
    </citation>
    <scope>NUCLEOTIDE SEQUENCE [LARGE SCALE GENOMIC DNA]</scope>
    <source>
        <strain evidence="4 5">LMG 27010</strain>
    </source>
</reference>
<protein>
    <submittedName>
        <fullName evidence="4">FAD-dependent oxidoreductase</fullName>
    </submittedName>
</protein>
<dbReference type="Pfam" id="PF04324">
    <property type="entry name" value="Fer2_BFD"/>
    <property type="match status" value="1"/>
</dbReference>
<dbReference type="InterPro" id="IPR052745">
    <property type="entry name" value="G3P_Oxidase/Oxidoreductase"/>
</dbReference>
<evidence type="ECO:0000256" key="1">
    <source>
        <dbReference type="ARBA" id="ARBA00023002"/>
    </source>
</evidence>
<dbReference type="Proteomes" id="UP000585665">
    <property type="component" value="Unassembled WGS sequence"/>
</dbReference>
<dbReference type="InterPro" id="IPR041854">
    <property type="entry name" value="BFD-like_2Fe2S-bd_dom_sf"/>
</dbReference>
<dbReference type="EMBL" id="JABXXR010000021">
    <property type="protein sequence ID" value="NVN39924.1"/>
    <property type="molecule type" value="Genomic_DNA"/>
</dbReference>
<dbReference type="SUPFAM" id="SSF54373">
    <property type="entry name" value="FAD-linked reductases, C-terminal domain"/>
    <property type="match status" value="1"/>
</dbReference>
<organism evidence="4 5">
    <name type="scientific">Ameyamaea chiangmaiensis</name>
    <dbReference type="NCBI Taxonomy" id="442969"/>
    <lineage>
        <taxon>Bacteria</taxon>
        <taxon>Pseudomonadati</taxon>
        <taxon>Pseudomonadota</taxon>
        <taxon>Alphaproteobacteria</taxon>
        <taxon>Acetobacterales</taxon>
        <taxon>Acetobacteraceae</taxon>
        <taxon>Ameyamaea</taxon>
    </lineage>
</organism>
<feature type="domain" description="FAD dependent oxidoreductase" evidence="2">
    <location>
        <begin position="2"/>
        <end position="343"/>
    </location>
</feature>
<keyword evidence="5" id="KW-1185">Reference proteome</keyword>
<dbReference type="PANTHER" id="PTHR42720">
    <property type="entry name" value="GLYCEROL-3-PHOSPHATE DEHYDROGENASE"/>
    <property type="match status" value="1"/>
</dbReference>
<evidence type="ECO:0000313" key="4">
    <source>
        <dbReference type="EMBL" id="NVN39924.1"/>
    </source>
</evidence>
<gene>
    <name evidence="4" type="ORF">HUK82_05020</name>
</gene>
<dbReference type="SUPFAM" id="SSF51905">
    <property type="entry name" value="FAD/NAD(P)-binding domain"/>
    <property type="match status" value="1"/>
</dbReference>
<evidence type="ECO:0000259" key="3">
    <source>
        <dbReference type="Pfam" id="PF04324"/>
    </source>
</evidence>
<comment type="caution">
    <text evidence="4">The sequence shown here is derived from an EMBL/GenBank/DDBJ whole genome shotgun (WGS) entry which is preliminary data.</text>
</comment>
<name>A0A850P7M1_9PROT</name>
<evidence type="ECO:0000259" key="2">
    <source>
        <dbReference type="Pfam" id="PF01266"/>
    </source>
</evidence>
<evidence type="ECO:0000313" key="5">
    <source>
        <dbReference type="Proteomes" id="UP000585665"/>
    </source>
</evidence>
<dbReference type="InterPro" id="IPR007419">
    <property type="entry name" value="BFD-like_2Fe2S-bd_dom"/>
</dbReference>
<dbReference type="InterPro" id="IPR036188">
    <property type="entry name" value="FAD/NAD-bd_sf"/>
</dbReference>
<dbReference type="Gene3D" id="3.50.50.60">
    <property type="entry name" value="FAD/NAD(P)-binding domain"/>
    <property type="match status" value="1"/>
</dbReference>
<dbReference type="Pfam" id="PF01266">
    <property type="entry name" value="DAO"/>
    <property type="match status" value="1"/>
</dbReference>